<feature type="region of interest" description="Disordered" evidence="1">
    <location>
        <begin position="85"/>
        <end position="106"/>
    </location>
</feature>
<dbReference type="AlphaFoldDB" id="A0A2W2C745"/>
<keyword evidence="4" id="KW-1185">Reference proteome</keyword>
<dbReference type="EMBL" id="POTX01000106">
    <property type="protein sequence ID" value="PZF94442.1"/>
    <property type="molecule type" value="Genomic_DNA"/>
</dbReference>
<name>A0A2W2C745_9ACTN</name>
<evidence type="ECO:0000256" key="1">
    <source>
        <dbReference type="SAM" id="MobiDB-lite"/>
    </source>
</evidence>
<accession>A0A2W2C745</accession>
<keyword evidence="2" id="KW-1133">Transmembrane helix</keyword>
<protein>
    <submittedName>
        <fullName evidence="3">Uncharacterized protein</fullName>
    </submittedName>
</protein>
<comment type="caution">
    <text evidence="3">The sequence shown here is derived from an EMBL/GenBank/DDBJ whole genome shotgun (WGS) entry which is preliminary data.</text>
</comment>
<evidence type="ECO:0000256" key="2">
    <source>
        <dbReference type="SAM" id="Phobius"/>
    </source>
</evidence>
<gene>
    <name evidence="3" type="ORF">C1I93_16590</name>
</gene>
<evidence type="ECO:0000313" key="4">
    <source>
        <dbReference type="Proteomes" id="UP000248627"/>
    </source>
</evidence>
<feature type="transmembrane region" description="Helical" evidence="2">
    <location>
        <begin position="34"/>
        <end position="57"/>
    </location>
</feature>
<keyword evidence="2" id="KW-0812">Transmembrane</keyword>
<evidence type="ECO:0000313" key="3">
    <source>
        <dbReference type="EMBL" id="PZF94442.1"/>
    </source>
</evidence>
<reference evidence="3 4" key="1">
    <citation type="submission" date="2018-01" db="EMBL/GenBank/DDBJ databases">
        <title>Draft genome sequence of Jishengella endophytica.</title>
        <authorList>
            <person name="Sahin N."/>
            <person name="Ay H."/>
            <person name="Saygin H."/>
        </authorList>
    </citation>
    <scope>NUCLEOTIDE SEQUENCE [LARGE SCALE GENOMIC DNA]</scope>
    <source>
        <strain evidence="3 4">DSM 45430</strain>
    </source>
</reference>
<dbReference type="Proteomes" id="UP000248627">
    <property type="component" value="Unassembled WGS sequence"/>
</dbReference>
<proteinExistence type="predicted"/>
<feature type="transmembrane region" description="Helical" evidence="2">
    <location>
        <begin position="7"/>
        <end position="28"/>
    </location>
</feature>
<organism evidence="3 4">
    <name type="scientific">Micromonospora endophytica</name>
    <dbReference type="NCBI Taxonomy" id="515350"/>
    <lineage>
        <taxon>Bacteria</taxon>
        <taxon>Bacillati</taxon>
        <taxon>Actinomycetota</taxon>
        <taxon>Actinomycetes</taxon>
        <taxon>Micromonosporales</taxon>
        <taxon>Micromonosporaceae</taxon>
        <taxon>Micromonospora</taxon>
    </lineage>
</organism>
<sequence length="129" mass="13544">MLRDPRLAIGSTLVIAPLAVWLLAVVALSAGLQVIVGLVVGMVAGLLVGAGWVAVWLHRDGPDRTAAGRVGSPPAGYSLTEPLVGLPWNPDDPERAGPPGDPRPIRQRLAAVAAVPGGWFRPRRSHHHN</sequence>
<keyword evidence="2" id="KW-0472">Membrane</keyword>